<reference evidence="3 4" key="1">
    <citation type="journal article" date="2019" name="Nat. Ecol. Evol.">
        <title>Megaphylogeny resolves global patterns of mushroom evolution.</title>
        <authorList>
            <person name="Varga T."/>
            <person name="Krizsan K."/>
            <person name="Foldi C."/>
            <person name="Dima B."/>
            <person name="Sanchez-Garcia M."/>
            <person name="Sanchez-Ramirez S."/>
            <person name="Szollosi G.J."/>
            <person name="Szarkandi J.G."/>
            <person name="Papp V."/>
            <person name="Albert L."/>
            <person name="Andreopoulos W."/>
            <person name="Angelini C."/>
            <person name="Antonin V."/>
            <person name="Barry K.W."/>
            <person name="Bougher N.L."/>
            <person name="Buchanan P."/>
            <person name="Buyck B."/>
            <person name="Bense V."/>
            <person name="Catcheside P."/>
            <person name="Chovatia M."/>
            <person name="Cooper J."/>
            <person name="Damon W."/>
            <person name="Desjardin D."/>
            <person name="Finy P."/>
            <person name="Geml J."/>
            <person name="Haridas S."/>
            <person name="Hughes K."/>
            <person name="Justo A."/>
            <person name="Karasinski D."/>
            <person name="Kautmanova I."/>
            <person name="Kiss B."/>
            <person name="Kocsube S."/>
            <person name="Kotiranta H."/>
            <person name="LaButti K.M."/>
            <person name="Lechner B.E."/>
            <person name="Liimatainen K."/>
            <person name="Lipzen A."/>
            <person name="Lukacs Z."/>
            <person name="Mihaltcheva S."/>
            <person name="Morgado L.N."/>
            <person name="Niskanen T."/>
            <person name="Noordeloos M.E."/>
            <person name="Ohm R.A."/>
            <person name="Ortiz-Santana B."/>
            <person name="Ovrebo C."/>
            <person name="Racz N."/>
            <person name="Riley R."/>
            <person name="Savchenko A."/>
            <person name="Shiryaev A."/>
            <person name="Soop K."/>
            <person name="Spirin V."/>
            <person name="Szebenyi C."/>
            <person name="Tomsovsky M."/>
            <person name="Tulloss R.E."/>
            <person name="Uehling J."/>
            <person name="Grigoriev I.V."/>
            <person name="Vagvolgyi C."/>
            <person name="Papp T."/>
            <person name="Martin F.M."/>
            <person name="Miettinen O."/>
            <person name="Hibbett D.S."/>
            <person name="Nagy L.G."/>
        </authorList>
    </citation>
    <scope>NUCLEOTIDE SEQUENCE [LARGE SCALE GENOMIC DNA]</scope>
    <source>
        <strain evidence="3 4">CBS 309.79</strain>
    </source>
</reference>
<evidence type="ECO:0000313" key="4">
    <source>
        <dbReference type="Proteomes" id="UP000305067"/>
    </source>
</evidence>
<dbReference type="AlphaFoldDB" id="A0A5C3QHQ4"/>
<evidence type="ECO:0000313" key="3">
    <source>
        <dbReference type="EMBL" id="TFL00031.1"/>
    </source>
</evidence>
<dbReference type="CDD" id="cd13929">
    <property type="entry name" value="PT-DMATS_CymD"/>
    <property type="match status" value="1"/>
</dbReference>
<keyword evidence="4" id="KW-1185">Reference proteome</keyword>
<dbReference type="InterPro" id="IPR017795">
    <property type="entry name" value="ABBA_NscD-like"/>
</dbReference>
<dbReference type="InterPro" id="IPR033964">
    <property type="entry name" value="ABBA"/>
</dbReference>
<evidence type="ECO:0000256" key="2">
    <source>
        <dbReference type="ARBA" id="ARBA00022679"/>
    </source>
</evidence>
<dbReference type="SFLD" id="SFLDG01162">
    <property type="entry name" value="I"/>
    <property type="match status" value="1"/>
</dbReference>
<dbReference type="Proteomes" id="UP000305067">
    <property type="component" value="Unassembled WGS sequence"/>
</dbReference>
<sequence length="497" mass="55716">MESVLPVSVDWSAGPSVKNVSAIVHSLLGTDYEINSEENLNTVKLSGMPVYDVLSQIFKFKSSQSRFFWKRFGYPYASKLQTANYPLEAQTKLLVFIFARLAGILGPDAKPNTPTMLTADGSTCEGSWAIPTGKKPVAGEPNRQVRCAIQPIDPRNNGFLRGTQVLEYLMSTNGGLGLIVVKDNMLTWLRKLEQFVFQNDENPDSDYVPNGTGFYLGLALLPSGLIALKPYYQCPAAGTEGTLKTPLYVTNKDFSPLAPLAASLHPSLVDQFQVMLDYFGSLEDRLKPLFHLLSVDIAAPEKNRLKIYFQTRVGLSFNDVKRNFTLGGRLDTPQMHENLKLMEMLWNDLFPQSPSWSGKDVTHRSKADNDHLQDHEQLPVSCFVWYYEFSANAPSLTPKVYFPAGHLVANDMEVCKVVEKFYNHPAVNITGPPDGEHTAGWVAREIQHAYTHRRLEDRPGITTWVTFGHKHTGFEMMAYFSSEQWAEEHGSHESDAV</sequence>
<proteinExistence type="inferred from homology"/>
<comment type="similarity">
    <text evidence="1">Belongs to the tryptophan dimethylallyltransferase family.</text>
</comment>
<dbReference type="Pfam" id="PF11991">
    <property type="entry name" value="Trp_DMAT"/>
    <property type="match status" value="1"/>
</dbReference>
<dbReference type="NCBIfam" id="TIGR03429">
    <property type="entry name" value="arom_pren_DMATS"/>
    <property type="match status" value="1"/>
</dbReference>
<dbReference type="GO" id="GO:0016765">
    <property type="term" value="F:transferase activity, transferring alkyl or aryl (other than methyl) groups"/>
    <property type="evidence" value="ECO:0007669"/>
    <property type="project" value="InterPro"/>
</dbReference>
<dbReference type="EMBL" id="ML178830">
    <property type="protein sequence ID" value="TFL00031.1"/>
    <property type="molecule type" value="Genomic_DNA"/>
</dbReference>
<gene>
    <name evidence="3" type="ORF">BDV98DRAFT_509491</name>
</gene>
<evidence type="ECO:0000256" key="1">
    <source>
        <dbReference type="ARBA" id="ARBA00010209"/>
    </source>
</evidence>
<dbReference type="SFLD" id="SFLDS00036">
    <property type="entry name" value="Aromatic_Prenyltransferase"/>
    <property type="match status" value="1"/>
</dbReference>
<keyword evidence="2 3" id="KW-0808">Transferase</keyword>
<dbReference type="PANTHER" id="PTHR40627:SF4">
    <property type="entry name" value="PRENYLTRANSFERASE ASQH1-RELATED"/>
    <property type="match status" value="1"/>
</dbReference>
<dbReference type="PANTHER" id="PTHR40627">
    <property type="entry name" value="INDOLE PRENYLTRANSFERASE TDIB-RELATED"/>
    <property type="match status" value="1"/>
</dbReference>
<dbReference type="OrthoDB" id="3354387at2759"/>
<organism evidence="3 4">
    <name type="scientific">Pterulicium gracile</name>
    <dbReference type="NCBI Taxonomy" id="1884261"/>
    <lineage>
        <taxon>Eukaryota</taxon>
        <taxon>Fungi</taxon>
        <taxon>Dikarya</taxon>
        <taxon>Basidiomycota</taxon>
        <taxon>Agaricomycotina</taxon>
        <taxon>Agaricomycetes</taxon>
        <taxon>Agaricomycetidae</taxon>
        <taxon>Agaricales</taxon>
        <taxon>Pleurotineae</taxon>
        <taxon>Pterulaceae</taxon>
        <taxon>Pterulicium</taxon>
    </lineage>
</organism>
<protein>
    <submittedName>
        <fullName evidence="3">Tryptophan dimethylallyltransferase-domain-containing protein</fullName>
    </submittedName>
</protein>
<name>A0A5C3QHQ4_9AGAR</name>
<dbReference type="GO" id="GO:0009820">
    <property type="term" value="P:alkaloid metabolic process"/>
    <property type="evidence" value="ECO:0007669"/>
    <property type="project" value="InterPro"/>
</dbReference>
<accession>A0A5C3QHQ4</accession>